<organism evidence="2 3">
    <name type="scientific">Ajellomyces capsulatus (strain G186AR / H82 / ATCC MYA-2454 / RMSCC 2432)</name>
    <name type="common">Darling's disease fungus</name>
    <name type="synonym">Histoplasma capsulatum</name>
    <dbReference type="NCBI Taxonomy" id="447093"/>
    <lineage>
        <taxon>Eukaryota</taxon>
        <taxon>Fungi</taxon>
        <taxon>Dikarya</taxon>
        <taxon>Ascomycota</taxon>
        <taxon>Pezizomycotina</taxon>
        <taxon>Eurotiomycetes</taxon>
        <taxon>Eurotiomycetidae</taxon>
        <taxon>Onygenales</taxon>
        <taxon>Ajellomycetaceae</taxon>
        <taxon>Histoplasma</taxon>
    </lineage>
</organism>
<evidence type="ECO:0000256" key="1">
    <source>
        <dbReference type="SAM" id="MobiDB-lite"/>
    </source>
</evidence>
<evidence type="ECO:0000313" key="2">
    <source>
        <dbReference type="EMBL" id="EEH08968.1"/>
    </source>
</evidence>
<gene>
    <name evidence="2" type="ORF">HCBG_02505</name>
</gene>
<dbReference type="AlphaFoldDB" id="C0NGN3"/>
<protein>
    <submittedName>
        <fullName evidence="2">Uncharacterized protein</fullName>
    </submittedName>
</protein>
<sequence>MGSFADAATVHTIFSLRAGGDGGMNTLASGEGGQGNNNELRIRCAAGDNVRTEWPLGKRRGSDGEGGVSRDLGPGRFSLARGLCRGPGGLGSTAEESHGCHARLGLDPRAPLKVGAKAVVQLGENSNPIDPWNGVGMGTCRWARNMDSVPVHAQAPRPVKQFYRCWLDGSPV</sequence>
<dbReference type="HOGENOM" id="CLU_1749067_0_0_1"/>
<name>C0NGN3_AJECG</name>
<reference evidence="2" key="1">
    <citation type="submission" date="2009-02" db="EMBL/GenBank/DDBJ databases">
        <title>The Genome Sequence of Ajellomyces capsulatus strain G186AR.</title>
        <authorList>
            <consortium name="The Broad Institute Genome Sequencing Platform"/>
            <person name="Champion M."/>
            <person name="Cuomo C."/>
            <person name="Ma L.-J."/>
            <person name="Henn M.R."/>
            <person name="Sil A."/>
            <person name="Goldman B."/>
            <person name="Young S.K."/>
            <person name="Kodira C.D."/>
            <person name="Zeng Q."/>
            <person name="Koehrsen M."/>
            <person name="Alvarado L."/>
            <person name="Berlin A."/>
            <person name="Borenstein D."/>
            <person name="Chen Z."/>
            <person name="Engels R."/>
            <person name="Freedman E."/>
            <person name="Gellesch M."/>
            <person name="Goldberg J."/>
            <person name="Griggs A."/>
            <person name="Gujja S."/>
            <person name="Heiman D."/>
            <person name="Hepburn T."/>
            <person name="Howarth C."/>
            <person name="Jen D."/>
            <person name="Larson L."/>
            <person name="Lewis B."/>
            <person name="Mehta T."/>
            <person name="Park D."/>
            <person name="Pearson M."/>
            <person name="Roberts A."/>
            <person name="Saif S."/>
            <person name="Shea T."/>
            <person name="Shenoy N."/>
            <person name="Sisk P."/>
            <person name="Stolte C."/>
            <person name="Sykes S."/>
            <person name="Walk T."/>
            <person name="White J."/>
            <person name="Yandava C."/>
            <person name="Klein B."/>
            <person name="McEwen J.G."/>
            <person name="Puccia R."/>
            <person name="Goldman G.H."/>
            <person name="Felipe M.S."/>
            <person name="Nino-Vega G."/>
            <person name="San-Blas G."/>
            <person name="Taylor J."/>
            <person name="Mendoza L."/>
            <person name="Galagan J."/>
            <person name="Nusbaum C."/>
            <person name="Birren B."/>
        </authorList>
    </citation>
    <scope>NUCLEOTIDE SEQUENCE</scope>
    <source>
        <strain evidence="2">G186AR</strain>
    </source>
</reference>
<accession>C0NGN3</accession>
<dbReference type="EMBL" id="GG663365">
    <property type="protein sequence ID" value="EEH08968.1"/>
    <property type="molecule type" value="Genomic_DNA"/>
</dbReference>
<dbReference type="Proteomes" id="UP000001631">
    <property type="component" value="Unassembled WGS sequence"/>
</dbReference>
<proteinExistence type="predicted"/>
<feature type="region of interest" description="Disordered" evidence="1">
    <location>
        <begin position="54"/>
        <end position="73"/>
    </location>
</feature>
<dbReference type="RefSeq" id="XP_045289449.1">
    <property type="nucleotide sequence ID" value="XM_045429554.1"/>
</dbReference>
<dbReference type="InParanoid" id="C0NGN3"/>
<dbReference type="GeneID" id="69035521"/>
<evidence type="ECO:0000313" key="3">
    <source>
        <dbReference type="Proteomes" id="UP000001631"/>
    </source>
</evidence>
<keyword evidence="3" id="KW-1185">Reference proteome</keyword>